<keyword evidence="2" id="KW-1185">Reference proteome</keyword>
<reference evidence="1 2" key="1">
    <citation type="submission" date="2024-02" db="EMBL/GenBank/DDBJ databases">
        <authorList>
            <person name="Vignale AGUSTIN F."/>
            <person name="Sosa J E."/>
            <person name="Modenutti C."/>
        </authorList>
    </citation>
    <scope>NUCLEOTIDE SEQUENCE [LARGE SCALE GENOMIC DNA]</scope>
</reference>
<name>A0ABC8SV43_9AQUA</name>
<dbReference type="EMBL" id="CAUOFW020003391">
    <property type="protein sequence ID" value="CAK9159690.1"/>
    <property type="molecule type" value="Genomic_DNA"/>
</dbReference>
<gene>
    <name evidence="1" type="ORF">ILEXP_LOCUS28394</name>
</gene>
<proteinExistence type="predicted"/>
<accession>A0ABC8SV43</accession>
<evidence type="ECO:0000313" key="1">
    <source>
        <dbReference type="EMBL" id="CAK9159690.1"/>
    </source>
</evidence>
<dbReference type="Proteomes" id="UP001642360">
    <property type="component" value="Unassembled WGS sequence"/>
</dbReference>
<evidence type="ECO:0000313" key="2">
    <source>
        <dbReference type="Proteomes" id="UP001642360"/>
    </source>
</evidence>
<protein>
    <submittedName>
        <fullName evidence="1">Uncharacterized protein</fullName>
    </submittedName>
</protein>
<organism evidence="1 2">
    <name type="scientific">Ilex paraguariensis</name>
    <name type="common">yerba mate</name>
    <dbReference type="NCBI Taxonomy" id="185542"/>
    <lineage>
        <taxon>Eukaryota</taxon>
        <taxon>Viridiplantae</taxon>
        <taxon>Streptophyta</taxon>
        <taxon>Embryophyta</taxon>
        <taxon>Tracheophyta</taxon>
        <taxon>Spermatophyta</taxon>
        <taxon>Magnoliopsida</taxon>
        <taxon>eudicotyledons</taxon>
        <taxon>Gunneridae</taxon>
        <taxon>Pentapetalae</taxon>
        <taxon>asterids</taxon>
        <taxon>campanulids</taxon>
        <taxon>Aquifoliales</taxon>
        <taxon>Aquifoliaceae</taxon>
        <taxon>Ilex</taxon>
    </lineage>
</organism>
<comment type="caution">
    <text evidence="1">The sequence shown here is derived from an EMBL/GenBank/DDBJ whole genome shotgun (WGS) entry which is preliminary data.</text>
</comment>
<dbReference type="AlphaFoldDB" id="A0ABC8SV43"/>
<sequence length="89" mass="9514">MVLRSHIQRALREGSQCADVLANLGEQQPEKMIVLRETLNRVKNMLQADAASIAAGWSGVDSLVVEGGVFLVAVEVGRIKGVGHGAFED</sequence>